<keyword evidence="1" id="KW-0732">Signal</keyword>
<evidence type="ECO:0000256" key="1">
    <source>
        <dbReference type="SAM" id="SignalP"/>
    </source>
</evidence>
<dbReference type="AlphaFoldDB" id="A0A7S3N6Y4"/>
<proteinExistence type="predicted"/>
<accession>A0A7S3N6Y4</accession>
<reference evidence="2" key="1">
    <citation type="submission" date="2021-01" db="EMBL/GenBank/DDBJ databases">
        <authorList>
            <person name="Corre E."/>
            <person name="Pelletier E."/>
            <person name="Niang G."/>
            <person name="Scheremetjew M."/>
            <person name="Finn R."/>
            <person name="Kale V."/>
            <person name="Holt S."/>
            <person name="Cochrane G."/>
            <person name="Meng A."/>
            <person name="Brown T."/>
            <person name="Cohen L."/>
        </authorList>
    </citation>
    <scope>NUCLEOTIDE SEQUENCE</scope>
    <source>
        <strain evidence="2">FSP1.4</strain>
    </source>
</reference>
<name>A0A7S3N6Y4_9SPIT</name>
<sequence>MKIFYIVAFIILISTTVRATQEPNPLISGLFSMLNSMPANSAGQAPMESQPSCLNTVIDLVMYVYEQLQSILAGKVVPDQMYLMVQGFVAMTKFNSAKLACFSQ</sequence>
<organism evidence="2">
    <name type="scientific">Euplotes harpa</name>
    <dbReference type="NCBI Taxonomy" id="151035"/>
    <lineage>
        <taxon>Eukaryota</taxon>
        <taxon>Sar</taxon>
        <taxon>Alveolata</taxon>
        <taxon>Ciliophora</taxon>
        <taxon>Intramacronucleata</taxon>
        <taxon>Spirotrichea</taxon>
        <taxon>Hypotrichia</taxon>
        <taxon>Euplotida</taxon>
        <taxon>Euplotidae</taxon>
        <taxon>Euplotes</taxon>
    </lineage>
</organism>
<feature type="chain" id="PRO_5030883894" evidence="1">
    <location>
        <begin position="20"/>
        <end position="104"/>
    </location>
</feature>
<evidence type="ECO:0000313" key="2">
    <source>
        <dbReference type="EMBL" id="CAE0345197.1"/>
    </source>
</evidence>
<gene>
    <name evidence="2" type="ORF">EHAR0213_LOCUS4106</name>
</gene>
<protein>
    <submittedName>
        <fullName evidence="2">Uncharacterized protein</fullName>
    </submittedName>
</protein>
<feature type="signal peptide" evidence="1">
    <location>
        <begin position="1"/>
        <end position="19"/>
    </location>
</feature>
<dbReference type="EMBL" id="HBII01009622">
    <property type="protein sequence ID" value="CAE0345197.1"/>
    <property type="molecule type" value="Transcribed_RNA"/>
</dbReference>